<organism evidence="1">
    <name type="scientific">Anguilla anguilla</name>
    <name type="common">European freshwater eel</name>
    <name type="synonym">Muraena anguilla</name>
    <dbReference type="NCBI Taxonomy" id="7936"/>
    <lineage>
        <taxon>Eukaryota</taxon>
        <taxon>Metazoa</taxon>
        <taxon>Chordata</taxon>
        <taxon>Craniata</taxon>
        <taxon>Vertebrata</taxon>
        <taxon>Euteleostomi</taxon>
        <taxon>Actinopterygii</taxon>
        <taxon>Neopterygii</taxon>
        <taxon>Teleostei</taxon>
        <taxon>Anguilliformes</taxon>
        <taxon>Anguillidae</taxon>
        <taxon>Anguilla</taxon>
    </lineage>
</organism>
<evidence type="ECO:0000313" key="1">
    <source>
        <dbReference type="EMBL" id="JAH75578.1"/>
    </source>
</evidence>
<accession>A0A0E9VEE4</accession>
<reference evidence="1" key="1">
    <citation type="submission" date="2014-11" db="EMBL/GenBank/DDBJ databases">
        <authorList>
            <person name="Amaro Gonzalez C."/>
        </authorList>
    </citation>
    <scope>NUCLEOTIDE SEQUENCE</scope>
</reference>
<proteinExistence type="predicted"/>
<dbReference type="AlphaFoldDB" id="A0A0E9VEE4"/>
<dbReference type="EMBL" id="GBXM01032999">
    <property type="protein sequence ID" value="JAH75578.1"/>
    <property type="molecule type" value="Transcribed_RNA"/>
</dbReference>
<sequence length="16" mass="1876">MWSLSLNMNNLGHVFL</sequence>
<reference evidence="1" key="2">
    <citation type="journal article" date="2015" name="Fish Shellfish Immunol.">
        <title>Early steps in the European eel (Anguilla anguilla)-Vibrio vulnificus interaction in the gills: Role of the RtxA13 toxin.</title>
        <authorList>
            <person name="Callol A."/>
            <person name="Pajuelo D."/>
            <person name="Ebbesson L."/>
            <person name="Teles M."/>
            <person name="MacKenzie S."/>
            <person name="Amaro C."/>
        </authorList>
    </citation>
    <scope>NUCLEOTIDE SEQUENCE</scope>
</reference>
<protein>
    <submittedName>
        <fullName evidence="1">Uncharacterized protein</fullName>
    </submittedName>
</protein>
<name>A0A0E9VEE4_ANGAN</name>